<dbReference type="Gene3D" id="2.30.30.40">
    <property type="entry name" value="SH3 Domains"/>
    <property type="match status" value="2"/>
</dbReference>
<evidence type="ECO:0000313" key="21">
    <source>
        <dbReference type="EMBL" id="KAG5262408.1"/>
    </source>
</evidence>
<evidence type="ECO:0000256" key="5">
    <source>
        <dbReference type="ARBA" id="ARBA00022490"/>
    </source>
</evidence>
<evidence type="ECO:0000256" key="15">
    <source>
        <dbReference type="SAM" id="Coils"/>
    </source>
</evidence>
<dbReference type="SUPFAM" id="SSF103657">
    <property type="entry name" value="BAR/IMD domain-like"/>
    <property type="match status" value="1"/>
</dbReference>
<keyword evidence="6" id="KW-0597">Phosphoprotein</keyword>
<feature type="compositionally biased region" description="Low complexity" evidence="16">
    <location>
        <begin position="511"/>
        <end position="523"/>
    </location>
</feature>
<dbReference type="PANTHER" id="PTHR24135:SF3">
    <property type="entry name" value="SH3 AND MULTIPLE ANKYRIN REPEAT DOMAINS PROTEIN 1"/>
    <property type="match status" value="1"/>
</dbReference>
<feature type="compositionally biased region" description="Basic and acidic residues" evidence="16">
    <location>
        <begin position="230"/>
        <end position="241"/>
    </location>
</feature>
<dbReference type="SMART" id="SM00326">
    <property type="entry name" value="SH3"/>
    <property type="match status" value="2"/>
</dbReference>
<dbReference type="CDD" id="cd09506">
    <property type="entry name" value="SAM_Shank1_2_3"/>
    <property type="match status" value="1"/>
</dbReference>
<gene>
    <name evidence="21" type="ORF">AALO_G00274820</name>
</gene>
<feature type="domain" description="SH3" evidence="17">
    <location>
        <begin position="2025"/>
        <end position="2086"/>
    </location>
</feature>
<dbReference type="SUPFAM" id="SSF47769">
    <property type="entry name" value="SAM/Pointed domain"/>
    <property type="match status" value="1"/>
</dbReference>
<dbReference type="PROSITE" id="PS51741">
    <property type="entry name" value="F_BAR"/>
    <property type="match status" value="1"/>
</dbReference>
<keyword evidence="9" id="KW-0472">Membrane</keyword>
<name>A0AAV6FI01_9TELE</name>
<evidence type="ECO:0000256" key="4">
    <source>
        <dbReference type="ARBA" id="ARBA00022475"/>
    </source>
</evidence>
<dbReference type="EMBL" id="JADWDJ010000022">
    <property type="protein sequence ID" value="KAG5262408.1"/>
    <property type="molecule type" value="Genomic_DNA"/>
</dbReference>
<dbReference type="Pfam" id="PF00018">
    <property type="entry name" value="SH3_1"/>
    <property type="match status" value="1"/>
</dbReference>
<feature type="compositionally biased region" description="Pro residues" evidence="16">
    <location>
        <begin position="1049"/>
        <end position="1060"/>
    </location>
</feature>
<evidence type="ECO:0000259" key="17">
    <source>
        <dbReference type="PROSITE" id="PS50002"/>
    </source>
</evidence>
<feature type="compositionally biased region" description="Gly residues" evidence="16">
    <location>
        <begin position="1265"/>
        <end position="1274"/>
    </location>
</feature>
<feature type="domain" description="PDZ" evidence="19">
    <location>
        <begin position="90"/>
        <end position="184"/>
    </location>
</feature>
<dbReference type="GO" id="GO:0014069">
    <property type="term" value="C:postsynaptic density"/>
    <property type="evidence" value="ECO:0007669"/>
    <property type="project" value="UniProtKB-SubCell"/>
</dbReference>
<feature type="compositionally biased region" description="Low complexity" evidence="16">
    <location>
        <begin position="1418"/>
        <end position="1432"/>
    </location>
</feature>
<evidence type="ECO:0000256" key="3">
    <source>
        <dbReference type="ARBA" id="ARBA00022443"/>
    </source>
</evidence>
<keyword evidence="5" id="KW-0963">Cytoplasm</keyword>
<evidence type="ECO:0000256" key="6">
    <source>
        <dbReference type="ARBA" id="ARBA00022553"/>
    </source>
</evidence>
<dbReference type="FunFam" id="1.10.150.50:FF:000006">
    <property type="entry name" value="SH3 and multiple ankyrin repeat domains protein 2"/>
    <property type="match status" value="1"/>
</dbReference>
<feature type="compositionally biased region" description="Polar residues" evidence="16">
    <location>
        <begin position="1026"/>
        <end position="1048"/>
    </location>
</feature>
<feature type="compositionally biased region" description="Polar residues" evidence="16">
    <location>
        <begin position="863"/>
        <end position="877"/>
    </location>
</feature>
<feature type="domain" description="SAM" evidence="18">
    <location>
        <begin position="1609"/>
        <end position="1672"/>
    </location>
</feature>
<dbReference type="Proteomes" id="UP000823561">
    <property type="component" value="Chromosome 22"/>
</dbReference>
<accession>A0AAV6FI01</accession>
<dbReference type="SMART" id="SM00454">
    <property type="entry name" value="SAM"/>
    <property type="match status" value="1"/>
</dbReference>
<dbReference type="SMART" id="SM00228">
    <property type="entry name" value="PDZ"/>
    <property type="match status" value="1"/>
</dbReference>
<feature type="region of interest" description="Disordered" evidence="16">
    <location>
        <begin position="1375"/>
        <end position="1465"/>
    </location>
</feature>
<dbReference type="InterPro" id="IPR036034">
    <property type="entry name" value="PDZ_sf"/>
</dbReference>
<feature type="compositionally biased region" description="Polar residues" evidence="16">
    <location>
        <begin position="703"/>
        <end position="720"/>
    </location>
</feature>
<dbReference type="InterPro" id="IPR001060">
    <property type="entry name" value="FCH_dom"/>
</dbReference>
<protein>
    <submittedName>
        <fullName evidence="21">Uncharacterized protein</fullName>
    </submittedName>
</protein>
<evidence type="ECO:0000259" key="20">
    <source>
        <dbReference type="PROSITE" id="PS51741"/>
    </source>
</evidence>
<dbReference type="PANTHER" id="PTHR24135">
    <property type="entry name" value="SH3 AND MULTIPLE ANKYRIN REPEAT DOMAINS PROTEIN"/>
    <property type="match status" value="1"/>
</dbReference>
<organism evidence="21 22">
    <name type="scientific">Alosa alosa</name>
    <name type="common">allis shad</name>
    <dbReference type="NCBI Taxonomy" id="278164"/>
    <lineage>
        <taxon>Eukaryota</taxon>
        <taxon>Metazoa</taxon>
        <taxon>Chordata</taxon>
        <taxon>Craniata</taxon>
        <taxon>Vertebrata</taxon>
        <taxon>Euteleostomi</taxon>
        <taxon>Actinopterygii</taxon>
        <taxon>Neopterygii</taxon>
        <taxon>Teleostei</taxon>
        <taxon>Clupei</taxon>
        <taxon>Clupeiformes</taxon>
        <taxon>Clupeoidei</taxon>
        <taxon>Clupeidae</taxon>
        <taxon>Alosa</taxon>
    </lineage>
</organism>
<dbReference type="Gene3D" id="2.30.42.10">
    <property type="match status" value="1"/>
</dbReference>
<comment type="function">
    <text evidence="11">Plays a role in endocytosis and regulates internalization of plasma membrane proteins. Overexpression impairs internalization of SLC2A1/GLUT1 and TRPV4 and increases the levels of SLC2A1/GLUT1 and TRPV4 at the cell membrane. Inhibits the TRPV4 calcium channel activity.</text>
</comment>
<dbReference type="SMART" id="SM00055">
    <property type="entry name" value="FCH"/>
    <property type="match status" value="1"/>
</dbReference>
<evidence type="ECO:0000256" key="11">
    <source>
        <dbReference type="ARBA" id="ARBA00055545"/>
    </source>
</evidence>
<dbReference type="FunFam" id="2.30.42.10:FF:000018">
    <property type="entry name" value="SH3 and multiple ankyrin repeat domains protein 2"/>
    <property type="match status" value="1"/>
</dbReference>
<evidence type="ECO:0000259" key="19">
    <source>
        <dbReference type="PROSITE" id="PS50106"/>
    </source>
</evidence>
<feature type="region of interest" description="Disordered" evidence="16">
    <location>
        <begin position="834"/>
        <end position="1102"/>
    </location>
</feature>
<feature type="region of interest" description="Disordered" evidence="16">
    <location>
        <begin position="263"/>
        <end position="300"/>
    </location>
</feature>
<evidence type="ECO:0000256" key="9">
    <source>
        <dbReference type="ARBA" id="ARBA00023136"/>
    </source>
</evidence>
<comment type="caution">
    <text evidence="21">The sequence shown here is derived from an EMBL/GenBank/DDBJ whole genome shotgun (WGS) entry which is preliminary data.</text>
</comment>
<feature type="coiled-coil region" evidence="15">
    <location>
        <begin position="1849"/>
        <end position="1882"/>
    </location>
</feature>
<feature type="compositionally biased region" description="Polar residues" evidence="16">
    <location>
        <begin position="286"/>
        <end position="296"/>
    </location>
</feature>
<evidence type="ECO:0000256" key="13">
    <source>
        <dbReference type="PROSITE-ProRule" id="PRU00192"/>
    </source>
</evidence>
<dbReference type="GO" id="GO:0035255">
    <property type="term" value="F:ionotropic glutamate receptor binding"/>
    <property type="evidence" value="ECO:0007669"/>
    <property type="project" value="TreeGrafter"/>
</dbReference>
<feature type="compositionally biased region" description="Acidic residues" evidence="16">
    <location>
        <begin position="528"/>
        <end position="538"/>
    </location>
</feature>
<dbReference type="SUPFAM" id="SSF50044">
    <property type="entry name" value="SH3-domain"/>
    <property type="match status" value="2"/>
</dbReference>
<feature type="domain" description="SH3" evidence="17">
    <location>
        <begin position="1"/>
        <end position="48"/>
    </location>
</feature>
<feature type="domain" description="F-BAR" evidence="20">
    <location>
        <begin position="1708"/>
        <end position="1979"/>
    </location>
</feature>
<keyword evidence="4" id="KW-1003">Cell membrane</keyword>
<evidence type="ECO:0000256" key="12">
    <source>
        <dbReference type="ARBA" id="ARBA00064966"/>
    </source>
</evidence>
<keyword evidence="8 14" id="KW-0175">Coiled coil</keyword>
<dbReference type="InterPro" id="IPR041489">
    <property type="entry name" value="PDZ_6"/>
</dbReference>
<dbReference type="InterPro" id="IPR031160">
    <property type="entry name" value="F_BAR_dom"/>
</dbReference>
<feature type="compositionally biased region" description="Pro residues" evidence="16">
    <location>
        <begin position="359"/>
        <end position="373"/>
    </location>
</feature>
<dbReference type="Gene3D" id="1.20.1270.60">
    <property type="entry name" value="Arfaptin homology (AH) domain/BAR domain"/>
    <property type="match status" value="1"/>
</dbReference>
<dbReference type="PROSITE" id="PS50002">
    <property type="entry name" value="SH3"/>
    <property type="match status" value="2"/>
</dbReference>
<feature type="region of interest" description="Disordered" evidence="16">
    <location>
        <begin position="687"/>
        <end position="724"/>
    </location>
</feature>
<feature type="compositionally biased region" description="Gly residues" evidence="16">
    <location>
        <begin position="416"/>
        <end position="426"/>
    </location>
</feature>
<dbReference type="Gene3D" id="1.10.150.50">
    <property type="entry name" value="Transcription Factor, Ets-1"/>
    <property type="match status" value="1"/>
</dbReference>
<comment type="subcellular location">
    <subcellularLocation>
        <location evidence="1">Cell membrane</location>
        <topology evidence="1">Peripheral membrane protein</topology>
        <orientation evidence="1">Cytoplasmic side</orientation>
    </subcellularLocation>
    <subcellularLocation>
        <location evidence="2">Cytoplasm</location>
    </subcellularLocation>
    <subcellularLocation>
        <location evidence="10">Postsynaptic density</location>
    </subcellularLocation>
</comment>
<feature type="region of interest" description="Disordered" evidence="16">
    <location>
        <begin position="738"/>
        <end position="779"/>
    </location>
</feature>
<dbReference type="GO" id="GO:0043197">
    <property type="term" value="C:dendritic spine"/>
    <property type="evidence" value="ECO:0007669"/>
    <property type="project" value="TreeGrafter"/>
</dbReference>
<keyword evidence="3 13" id="KW-0728">SH3 domain</keyword>
<dbReference type="FunFam" id="1.20.1270.60:FF:000009">
    <property type="entry name" value="Protein kinase C and casein kinase substrate in neurons 2"/>
    <property type="match status" value="1"/>
</dbReference>
<keyword evidence="22" id="KW-1185">Reference proteome</keyword>
<dbReference type="Pfam" id="PF07653">
    <property type="entry name" value="SH3_2"/>
    <property type="match status" value="1"/>
</dbReference>
<feature type="region of interest" description="Disordered" evidence="16">
    <location>
        <begin position="190"/>
        <end position="209"/>
    </location>
</feature>
<dbReference type="GO" id="GO:0005737">
    <property type="term" value="C:cytoplasm"/>
    <property type="evidence" value="ECO:0007669"/>
    <property type="project" value="UniProtKB-SubCell"/>
</dbReference>
<evidence type="ECO:0000259" key="18">
    <source>
        <dbReference type="PROSITE" id="PS50105"/>
    </source>
</evidence>
<dbReference type="Pfam" id="PF00536">
    <property type="entry name" value="SAM_1"/>
    <property type="match status" value="1"/>
</dbReference>
<dbReference type="CDD" id="cd07655">
    <property type="entry name" value="F-BAR_PACSIN"/>
    <property type="match status" value="1"/>
</dbReference>
<dbReference type="InterPro" id="IPR036028">
    <property type="entry name" value="SH3-like_dom_sf"/>
</dbReference>
<dbReference type="InterPro" id="IPR001660">
    <property type="entry name" value="SAM"/>
</dbReference>
<dbReference type="PROSITE" id="PS50105">
    <property type="entry name" value="SAM_DOMAIN"/>
    <property type="match status" value="1"/>
</dbReference>
<comment type="subunit">
    <text evidence="12">Homodimer. May form heterooligomers with other PACSINs. Interacts (via SH3 domain) with DNM1, SYNJ1 and WASL. Interacts with TRPV4.</text>
</comment>
<feature type="compositionally biased region" description="Low complexity" evidence="16">
    <location>
        <begin position="946"/>
        <end position="999"/>
    </location>
</feature>
<feature type="compositionally biased region" description="Low complexity" evidence="16">
    <location>
        <begin position="739"/>
        <end position="753"/>
    </location>
</feature>
<feature type="region of interest" description="Disordered" evidence="16">
    <location>
        <begin position="1480"/>
        <end position="1517"/>
    </location>
</feature>
<feature type="compositionally biased region" description="Polar residues" evidence="16">
    <location>
        <begin position="606"/>
        <end position="615"/>
    </location>
</feature>
<reference evidence="21" key="1">
    <citation type="submission" date="2020-10" db="EMBL/GenBank/DDBJ databases">
        <title>Chromosome-scale genome assembly of the Allis shad, Alosa alosa.</title>
        <authorList>
            <person name="Margot Z."/>
            <person name="Christophe K."/>
            <person name="Cabau C."/>
            <person name="Louis A."/>
            <person name="Berthelot C."/>
            <person name="Parey E."/>
            <person name="Roest Crollius H."/>
            <person name="Montfort J."/>
            <person name="Robinson-Rechavi M."/>
            <person name="Bucao C."/>
            <person name="Bouchez O."/>
            <person name="Gislard M."/>
            <person name="Lluch J."/>
            <person name="Milhes M."/>
            <person name="Lampietro C."/>
            <person name="Lopez Roques C."/>
            <person name="Donnadieu C."/>
            <person name="Braasch I."/>
            <person name="Desvignes T."/>
            <person name="Postlethwait J."/>
            <person name="Bobe J."/>
            <person name="Guiguen Y."/>
        </authorList>
    </citation>
    <scope>NUCLEOTIDE SEQUENCE</scope>
    <source>
        <strain evidence="21">M-15738</strain>
        <tissue evidence="21">Blood</tissue>
    </source>
</reference>
<evidence type="ECO:0000256" key="16">
    <source>
        <dbReference type="SAM" id="MobiDB-lite"/>
    </source>
</evidence>
<dbReference type="InterPro" id="IPR001452">
    <property type="entry name" value="SH3_domain"/>
</dbReference>
<dbReference type="InterPro" id="IPR013761">
    <property type="entry name" value="SAM/pointed_sf"/>
</dbReference>
<feature type="compositionally biased region" description="Basic and acidic residues" evidence="16">
    <location>
        <begin position="687"/>
        <end position="700"/>
    </location>
</feature>
<dbReference type="InterPro" id="IPR027267">
    <property type="entry name" value="AH/BAR_dom_sf"/>
</dbReference>
<dbReference type="GO" id="GO:0030160">
    <property type="term" value="F:synaptic receptor adaptor activity"/>
    <property type="evidence" value="ECO:0007669"/>
    <property type="project" value="TreeGrafter"/>
</dbReference>
<feature type="compositionally biased region" description="Low complexity" evidence="16">
    <location>
        <begin position="1073"/>
        <end position="1085"/>
    </location>
</feature>
<evidence type="ECO:0000256" key="14">
    <source>
        <dbReference type="PROSITE-ProRule" id="PRU01077"/>
    </source>
</evidence>
<feature type="region of interest" description="Disordered" evidence="16">
    <location>
        <begin position="1227"/>
        <end position="1279"/>
    </location>
</feature>
<evidence type="ECO:0000256" key="8">
    <source>
        <dbReference type="ARBA" id="ARBA00023054"/>
    </source>
</evidence>
<evidence type="ECO:0000256" key="2">
    <source>
        <dbReference type="ARBA" id="ARBA00004496"/>
    </source>
</evidence>
<proteinExistence type="predicted"/>
<dbReference type="InterPro" id="IPR051569">
    <property type="entry name" value="SHANK"/>
</dbReference>
<feature type="compositionally biased region" description="Pro residues" evidence="16">
    <location>
        <begin position="539"/>
        <end position="551"/>
    </location>
</feature>
<dbReference type="Pfam" id="PF17820">
    <property type="entry name" value="PDZ_6"/>
    <property type="match status" value="1"/>
</dbReference>
<evidence type="ECO:0000256" key="10">
    <source>
        <dbReference type="ARBA" id="ARBA00034105"/>
    </source>
</evidence>
<dbReference type="Pfam" id="PF00611">
    <property type="entry name" value="FCH"/>
    <property type="match status" value="1"/>
</dbReference>
<dbReference type="FunFam" id="2.30.30.40:FF:000014">
    <property type="entry name" value="Kinase C and casein kinase substrate in neurons protein"/>
    <property type="match status" value="1"/>
</dbReference>
<feature type="compositionally biased region" description="Low complexity" evidence="16">
    <location>
        <begin position="1439"/>
        <end position="1456"/>
    </location>
</feature>
<dbReference type="SUPFAM" id="SSF50156">
    <property type="entry name" value="PDZ domain-like"/>
    <property type="match status" value="1"/>
</dbReference>
<dbReference type="InterPro" id="IPR001478">
    <property type="entry name" value="PDZ"/>
</dbReference>
<dbReference type="GO" id="GO:0045211">
    <property type="term" value="C:postsynaptic membrane"/>
    <property type="evidence" value="ECO:0007669"/>
    <property type="project" value="TreeGrafter"/>
</dbReference>
<feature type="compositionally biased region" description="Low complexity" evidence="16">
    <location>
        <begin position="439"/>
        <end position="456"/>
    </location>
</feature>
<feature type="compositionally biased region" description="Polar residues" evidence="16">
    <location>
        <begin position="484"/>
        <end position="498"/>
    </location>
</feature>
<evidence type="ECO:0000256" key="7">
    <source>
        <dbReference type="ARBA" id="ARBA00023018"/>
    </source>
</evidence>
<evidence type="ECO:0000256" key="1">
    <source>
        <dbReference type="ARBA" id="ARBA00004413"/>
    </source>
</evidence>
<dbReference type="CDD" id="cd06746">
    <property type="entry name" value="PDZ_SHANK1_3-like"/>
    <property type="match status" value="1"/>
</dbReference>
<feature type="region of interest" description="Disordered" evidence="16">
    <location>
        <begin position="221"/>
        <end position="241"/>
    </location>
</feature>
<sequence>MKAFYTSAVESVLTGSIITCVGDGGFWEGTVKGRTGWFPSDCVEEVPPQNQEQKPESRSEKARKKLFRHYTVGAYDGIEAPSDYIIKEKTVLLQKKDNEGFGFVLRGAKAQTPIEEFTPTPAFPALQYLESVDEGGVAWRAGLRMGDFLIEVNGQNVVKVGHRQVVNMIRQGGNSLMVKVVMVARNPEMEEVPKKKAPPQSKRLTPPAIALRSKSMTSELEEMAASPWKKKAEYESSQATDKKRSVYQMALNKLDEILAAAQQTISPSEGGAQRGHTGRRERNKGYYTNKQPSFEQSGVGMMSSGSGFGYNQVQFSSSHATQHGLMLRQKSIGVADEEKGFLHPPAMKLSRSLSVPGPEDIPPPPETSPPEPPLSAGGRRSEPSHPSSHFLPHAQTAMAPQHSRATSRRESSDSGWRGGGKMGGLRRGYSSATPPGNMATAKATAVPPPQQAVAKTTGRRAGGRGPLLKQPKVEDGAAVGRTQRGGQAQVQDMGNDKSSIPIPTIIVKAPSTSSSGRSSQGSSMEAEQPPDLEQEEAPEPPSPPPSPPLPQSLPSSLPQERTDTSGPQGGGTMGKARRDRERYRDSRRKSASFFYSSEEDLLEDVPTSQTENTSPRLRPSKSIDEGLFSGDNLTTQGRSMPPAFGLPQYASPQTHTHATTFIHPLTGKVLDPSSPLGLALAARERALKDDRRTRREERHFGRQLSSVGSFPSTVSPSNPQHNPPATYVYQHQHPPALYLTGSSPTSAAPSPLSRPQSPRMMRMAGSGPWSGEGGDRDKESLAREGMRVRFSEDRQSALQNQYQYHNQYQQQYQNQYQAQYQRDWEREAERGEVYGRGPMQSAPPPVTNQQSQPRRPSFLQMESDANANSVGFPNSHTAPLPLSAAPAQTTDTMAGSEEVQEGGGGLMVLPPPAPSVDVDDEFVFVDPLPPPLQFANGNDRGNRGAPPSTQQQQQPQPQMHHYQQSQQQHKLSGTQQQSDLQTQPSVQPTQSQQEPQHLQASQPPSDLPQEEQQPPVHPSAVAGDSAASSLTSYDSEVANLTQSVLSPTLPSPQAFPPSTPPSALNPSNPPPASTSTTSATSAQSLHRPQPLFFAPAQGQDRGNASLTTTVTYATMTTSQAPYAITTTTAASTVAPGHQMPPKAVESRGEWQEAVVDSGIEELDSHSSSDHHLDKLGMREGERVERRREIMEVGGGRVAGKNRAQMDRRESLDSSAAYKMHNDATHIRTHQSGKPVPPLRRQPSAAPFLQHPHRQRTHEEEDRGRGLGMVQGGGTDEGEGGVRGPLFIDRRLNSPLASVKASIINELSSKLQQMGGWQGQKEAPSGRFQEDATSVMSPPLVRSMSPLPVPVSVPHVLHRALSPTLPLSPIHHPIPPPLPPSLNPNMSPTLVPSPLNLLQSTTPTQPAPYSDWTCPPSPLAHTAPPLSPSALSHPAPPLSPSSLARSHPPTSPSYSPYPTSPKHRSKYRGKALEFQFNSPAELRRAESHHSPRRRAPSPLISCTDRPQPGPPRPSSLPLFPSSLYNAPFELQPPLTPPAHSMPLTDPYFPSTPPPLFSPTVASASNPLLVSRSLSPTHFLSGVSSPSCGNYPPFTLPPPARPFATKPLPYWSKYDVADWLVYLNLGEHQERFLDNEIDGSHLPSLTKEDFLDLGVSRVGHRMNIERALRKLTNRTEDKLSEEHPPSVHLWPGEHCKMDANETGPPKDPPEDVNKLSFWMPGNYQRTVQRTPDSFQACNDIVTCFQERARVEKQYAQQLSQWSSKWKNITETRPLYGSLMRAWQCFFTSAERLSALHSNISQSLVAEEGDRVRTWQKDTFPRKMFYGFREAHDLETEFSRAQKPWAKKLKKLDQARAAYHKASQREQAASEREKAAKDNSALSEQKLNKIVKATESAGEDKEKARGKYEKVLEDVTSYAPKYMEEMEAIFDKSQEEERKRISFLKQAFLSIHRHLDVTNNESVKAVYSELHHTLMSISEPDDLRWWKNNHGPGMPTDWPRLEEWIPPLHKPKRGKKPKRGLEERTVMIGGVKVRALFDYVGEEEDELSFKAGEQFLKIEEEDGQGWCRGMKEGGVEGFYPANYVEIDSNSLAQDWGSLPHTG</sequence>
<feature type="region of interest" description="Disordered" evidence="16">
    <location>
        <begin position="347"/>
        <end position="651"/>
    </location>
</feature>
<dbReference type="PROSITE" id="PS50106">
    <property type="entry name" value="PDZ"/>
    <property type="match status" value="1"/>
</dbReference>
<keyword evidence="7" id="KW-0770">Synapse</keyword>
<evidence type="ECO:0000313" key="22">
    <source>
        <dbReference type="Proteomes" id="UP000823561"/>
    </source>
</evidence>